<organism evidence="1 2">
    <name type="scientific">Amborella trichopoda</name>
    <dbReference type="NCBI Taxonomy" id="13333"/>
    <lineage>
        <taxon>Eukaryota</taxon>
        <taxon>Viridiplantae</taxon>
        <taxon>Streptophyta</taxon>
        <taxon>Embryophyta</taxon>
        <taxon>Tracheophyta</taxon>
        <taxon>Spermatophyta</taxon>
        <taxon>Magnoliopsida</taxon>
        <taxon>Amborellales</taxon>
        <taxon>Amborellaceae</taxon>
        <taxon>Amborella</taxon>
    </lineage>
</organism>
<dbReference type="PANTHER" id="PTHR42908">
    <property type="entry name" value="TRANSLATION ELONGATION FACTOR-RELATED"/>
    <property type="match status" value="1"/>
</dbReference>
<dbReference type="Proteomes" id="UP000017836">
    <property type="component" value="Unassembled WGS sequence"/>
</dbReference>
<dbReference type="Gramene" id="ERM93639">
    <property type="protein sequence ID" value="ERM93639"/>
    <property type="gene ID" value="AMTR_s00004p00150090"/>
</dbReference>
<evidence type="ECO:0000313" key="2">
    <source>
        <dbReference type="Proteomes" id="UP000017836"/>
    </source>
</evidence>
<dbReference type="AlphaFoldDB" id="W1NE44"/>
<reference evidence="2" key="1">
    <citation type="journal article" date="2013" name="Science">
        <title>The Amborella genome and the evolution of flowering plants.</title>
        <authorList>
            <consortium name="Amborella Genome Project"/>
        </authorList>
    </citation>
    <scope>NUCLEOTIDE SEQUENCE [LARGE SCALE GENOMIC DNA]</scope>
</reference>
<dbReference type="EMBL" id="KI397628">
    <property type="protein sequence ID" value="ERM93639.1"/>
    <property type="molecule type" value="Genomic_DNA"/>
</dbReference>
<dbReference type="PANTHER" id="PTHR42908:SF3">
    <property type="entry name" value="ELONGATION FACTOR-LIKE GTPASE 1"/>
    <property type="match status" value="1"/>
</dbReference>
<dbReference type="eggNOG" id="KOG0467">
    <property type="taxonomic scope" value="Eukaryota"/>
</dbReference>
<accession>W1NE44</accession>
<gene>
    <name evidence="1" type="ORF">AMTR_s00004p00150090</name>
</gene>
<proteinExistence type="predicted"/>
<keyword evidence="2" id="KW-1185">Reference proteome</keyword>
<evidence type="ECO:0000313" key="1">
    <source>
        <dbReference type="EMBL" id="ERM93639.1"/>
    </source>
</evidence>
<dbReference type="Gene3D" id="3.90.1430.10">
    <property type="entry name" value="Yeast translation eEF2 (G' domain)"/>
    <property type="match status" value="1"/>
</dbReference>
<dbReference type="STRING" id="13333.W1NE44"/>
<dbReference type="HOGENOM" id="CLU_1818387_0_0_1"/>
<name>W1NE44_AMBTC</name>
<sequence length="142" mass="15946">MIASKKGAGSTKTSSNKPMFVQFVLEPLWQVYQAAIAGDQGMLEKVIKSFNLSIPARELQNKDPKVVLQAVMSRWLPLSDTILSMVVRCMPDPILAQSIRVSRLLPKKEVENGHNGFEEVLAEMEHVRESVEQCDSRDKLHV</sequence>
<protein>
    <submittedName>
        <fullName evidence="1">Uncharacterized protein</fullName>
    </submittedName>
</protein>